<dbReference type="PRINTS" id="PR00039">
    <property type="entry name" value="HTHLYSR"/>
</dbReference>
<keyword evidence="7" id="KW-1185">Reference proteome</keyword>
<gene>
    <name evidence="6" type="ORF">BHK69_11295</name>
</gene>
<protein>
    <recommendedName>
        <fullName evidence="5">HTH lysR-type domain-containing protein</fullName>
    </recommendedName>
</protein>
<dbReference type="Pfam" id="PF03466">
    <property type="entry name" value="LysR_substrate"/>
    <property type="match status" value="1"/>
</dbReference>
<keyword evidence="4" id="KW-0804">Transcription</keyword>
<dbReference type="Gene3D" id="3.40.190.10">
    <property type="entry name" value="Periplasmic binding protein-like II"/>
    <property type="match status" value="2"/>
</dbReference>
<dbReference type="EMBL" id="CP017147">
    <property type="protein sequence ID" value="AOO80973.1"/>
    <property type="molecule type" value="Genomic_DNA"/>
</dbReference>
<dbReference type="Gene3D" id="1.10.10.10">
    <property type="entry name" value="Winged helix-like DNA-binding domain superfamily/Winged helix DNA-binding domain"/>
    <property type="match status" value="1"/>
</dbReference>
<dbReference type="AlphaFoldDB" id="A0A1D7U0S9"/>
<dbReference type="CDD" id="cd08414">
    <property type="entry name" value="PBP2_LTTR_aromatics_like"/>
    <property type="match status" value="1"/>
</dbReference>
<evidence type="ECO:0000313" key="6">
    <source>
        <dbReference type="EMBL" id="AOO80973.1"/>
    </source>
</evidence>
<evidence type="ECO:0000256" key="1">
    <source>
        <dbReference type="ARBA" id="ARBA00009437"/>
    </source>
</evidence>
<dbReference type="FunFam" id="1.10.10.10:FF:000001">
    <property type="entry name" value="LysR family transcriptional regulator"/>
    <property type="match status" value="1"/>
</dbReference>
<comment type="similarity">
    <text evidence="1">Belongs to the LysR transcriptional regulatory family.</text>
</comment>
<evidence type="ECO:0000313" key="7">
    <source>
        <dbReference type="Proteomes" id="UP000094969"/>
    </source>
</evidence>
<dbReference type="InterPro" id="IPR005119">
    <property type="entry name" value="LysR_subst-bd"/>
</dbReference>
<dbReference type="SUPFAM" id="SSF53850">
    <property type="entry name" value="Periplasmic binding protein-like II"/>
    <property type="match status" value="1"/>
</dbReference>
<dbReference type="OrthoDB" id="9795022at2"/>
<dbReference type="KEGG" id="bvv:BHK69_11295"/>
<sequence>MDVRQLRCFIAVAEELHFGRAAERLGLAPPALSRQISALEDGLGVALFTRTTRQVAMTRAGLIMLEEAKGILVKMEHASRAVRGASLASGKILRVGAIDAASSSFVPEALAYFREQHPGVEIKFVEAMTAGLIQMLEAGKLDLALTRPPRKPTDCAFEILRVERPLVVLNEQHPLAAREHLTMLDLVGEPFIVPSKRSRPFAYDLVMAYFESVGAVPNVSIEATEKPAMMSAVAAGLGMALAPDWVSRLSFPGVTMRRLRGALLDPPPPGALVGVAWRPQQKLSPRDDFLAILRESVTLIDERHVFPFVISPPKMKRTARAVGSSTGGA</sequence>
<dbReference type="RefSeq" id="WP_069690189.1">
    <property type="nucleotide sequence ID" value="NZ_CP017147.1"/>
</dbReference>
<dbReference type="Pfam" id="PF00126">
    <property type="entry name" value="HTH_1"/>
    <property type="match status" value="1"/>
</dbReference>
<organism evidence="6 7">
    <name type="scientific">Bosea vaviloviae</name>
    <dbReference type="NCBI Taxonomy" id="1526658"/>
    <lineage>
        <taxon>Bacteria</taxon>
        <taxon>Pseudomonadati</taxon>
        <taxon>Pseudomonadota</taxon>
        <taxon>Alphaproteobacteria</taxon>
        <taxon>Hyphomicrobiales</taxon>
        <taxon>Boseaceae</taxon>
        <taxon>Bosea</taxon>
    </lineage>
</organism>
<dbReference type="STRING" id="1526658.BHK69_11295"/>
<dbReference type="SUPFAM" id="SSF46785">
    <property type="entry name" value="Winged helix' DNA-binding domain"/>
    <property type="match status" value="1"/>
</dbReference>
<dbReference type="PANTHER" id="PTHR30346:SF0">
    <property type="entry name" value="HCA OPERON TRANSCRIPTIONAL ACTIVATOR HCAR"/>
    <property type="match status" value="1"/>
</dbReference>
<dbReference type="PANTHER" id="PTHR30346">
    <property type="entry name" value="TRANSCRIPTIONAL DUAL REGULATOR HCAR-RELATED"/>
    <property type="match status" value="1"/>
</dbReference>
<dbReference type="InterPro" id="IPR000847">
    <property type="entry name" value="LysR_HTH_N"/>
</dbReference>
<evidence type="ECO:0000256" key="4">
    <source>
        <dbReference type="ARBA" id="ARBA00023163"/>
    </source>
</evidence>
<evidence type="ECO:0000259" key="5">
    <source>
        <dbReference type="PROSITE" id="PS50931"/>
    </source>
</evidence>
<keyword evidence="2" id="KW-0805">Transcription regulation</keyword>
<proteinExistence type="inferred from homology"/>
<dbReference type="PROSITE" id="PS50931">
    <property type="entry name" value="HTH_LYSR"/>
    <property type="match status" value="1"/>
</dbReference>
<dbReference type="GO" id="GO:0003700">
    <property type="term" value="F:DNA-binding transcription factor activity"/>
    <property type="evidence" value="ECO:0007669"/>
    <property type="project" value="InterPro"/>
</dbReference>
<name>A0A1D7U0S9_9HYPH</name>
<evidence type="ECO:0000256" key="3">
    <source>
        <dbReference type="ARBA" id="ARBA00023125"/>
    </source>
</evidence>
<evidence type="ECO:0000256" key="2">
    <source>
        <dbReference type="ARBA" id="ARBA00023015"/>
    </source>
</evidence>
<dbReference type="GO" id="GO:0032993">
    <property type="term" value="C:protein-DNA complex"/>
    <property type="evidence" value="ECO:0007669"/>
    <property type="project" value="TreeGrafter"/>
</dbReference>
<feature type="domain" description="HTH lysR-type" evidence="5">
    <location>
        <begin position="1"/>
        <end position="58"/>
    </location>
</feature>
<dbReference type="Proteomes" id="UP000094969">
    <property type="component" value="Chromosome"/>
</dbReference>
<dbReference type="GO" id="GO:0003677">
    <property type="term" value="F:DNA binding"/>
    <property type="evidence" value="ECO:0007669"/>
    <property type="project" value="UniProtKB-KW"/>
</dbReference>
<keyword evidence="3" id="KW-0238">DNA-binding</keyword>
<reference evidence="6 7" key="1">
    <citation type="journal article" date="2015" name="Antonie Van Leeuwenhoek">
        <title>Bosea vaviloviae sp. nov., a new species of slow-growing rhizobia isolated from nodules of the relict species Vavilovia formosa (Stev.) Fed.</title>
        <authorList>
            <person name="Safronova V.I."/>
            <person name="Kuznetsova I.G."/>
            <person name="Sazanova A.L."/>
            <person name="Kimeklis A.K."/>
            <person name="Belimov A.A."/>
            <person name="Andronov E.E."/>
            <person name="Pinaev A.G."/>
            <person name="Chizhevskaya E.P."/>
            <person name="Pukhaev A.R."/>
            <person name="Popov K.P."/>
            <person name="Willems A."/>
            <person name="Tikhonovich I.A."/>
        </authorList>
    </citation>
    <scope>NUCLEOTIDE SEQUENCE [LARGE SCALE GENOMIC DNA]</scope>
    <source>
        <strain evidence="6 7">Vaf18</strain>
    </source>
</reference>
<accession>A0A1D7U0S9</accession>
<dbReference type="InterPro" id="IPR036388">
    <property type="entry name" value="WH-like_DNA-bd_sf"/>
</dbReference>
<dbReference type="InterPro" id="IPR036390">
    <property type="entry name" value="WH_DNA-bd_sf"/>
</dbReference>